<dbReference type="NCBIfam" id="NF009154">
    <property type="entry name" value="PRK12497.3-3"/>
    <property type="match status" value="1"/>
</dbReference>
<dbReference type="Proteomes" id="UP000317638">
    <property type="component" value="Unassembled WGS sequence"/>
</dbReference>
<keyword evidence="4" id="KW-1185">Reference proteome</keyword>
<evidence type="ECO:0000313" key="4">
    <source>
        <dbReference type="Proteomes" id="UP000317638"/>
    </source>
</evidence>
<dbReference type="RefSeq" id="WP_143937921.1">
    <property type="nucleotide sequence ID" value="NZ_VKKG01000002.1"/>
</dbReference>
<protein>
    <recommendedName>
        <fullName evidence="2">UPF0102 protein FOJ82_07985</fullName>
    </recommendedName>
</protein>
<dbReference type="CDD" id="cd20736">
    <property type="entry name" value="PoNe_Nuclease"/>
    <property type="match status" value="1"/>
</dbReference>
<sequence>MSINTRARELARRGEDRAAAYVEELGWRVVERNWRCREGELDLVSHDAATDTLVFVEVKTRSGTGYGHPLETITYAKAARLRGLAMAWLRARGARARNIRVDAIGLVLPPDGSEDLTHLRGIGEQ</sequence>
<dbReference type="NCBIfam" id="NF009150">
    <property type="entry name" value="PRK12497.1-3"/>
    <property type="match status" value="1"/>
</dbReference>
<dbReference type="InterPro" id="IPR011856">
    <property type="entry name" value="tRNA_endonuc-like_dom_sf"/>
</dbReference>
<dbReference type="GO" id="GO:0003676">
    <property type="term" value="F:nucleic acid binding"/>
    <property type="evidence" value="ECO:0007669"/>
    <property type="project" value="InterPro"/>
</dbReference>
<organism evidence="3 4">
    <name type="scientific">Tessaracoccus rhinocerotis</name>
    <dbReference type="NCBI Taxonomy" id="1689449"/>
    <lineage>
        <taxon>Bacteria</taxon>
        <taxon>Bacillati</taxon>
        <taxon>Actinomycetota</taxon>
        <taxon>Actinomycetes</taxon>
        <taxon>Propionibacteriales</taxon>
        <taxon>Propionibacteriaceae</taxon>
        <taxon>Tessaracoccus</taxon>
    </lineage>
</organism>
<name>A0A553K2U3_9ACTN</name>
<proteinExistence type="inferred from homology"/>
<dbReference type="OrthoDB" id="9794876at2"/>
<dbReference type="HAMAP" id="MF_00048">
    <property type="entry name" value="UPF0102"/>
    <property type="match status" value="1"/>
</dbReference>
<dbReference type="EMBL" id="VKKG01000002">
    <property type="protein sequence ID" value="TRY19029.1"/>
    <property type="molecule type" value="Genomic_DNA"/>
</dbReference>
<dbReference type="Pfam" id="PF02021">
    <property type="entry name" value="UPF0102"/>
    <property type="match status" value="1"/>
</dbReference>
<gene>
    <name evidence="3" type="ORF">FOJ82_07985</name>
</gene>
<comment type="caution">
    <text evidence="3">The sequence shown here is derived from an EMBL/GenBank/DDBJ whole genome shotgun (WGS) entry which is preliminary data.</text>
</comment>
<accession>A0A553K2U3</accession>
<reference evidence="3 4" key="1">
    <citation type="submission" date="2019-07" db="EMBL/GenBank/DDBJ databases">
        <authorList>
            <person name="Zhou L.-Y."/>
        </authorList>
    </citation>
    <scope>NUCLEOTIDE SEQUENCE [LARGE SCALE GENOMIC DNA]</scope>
    <source>
        <strain evidence="3 4">YIM 101269</strain>
    </source>
</reference>
<comment type="similarity">
    <text evidence="1 2">Belongs to the UPF0102 family.</text>
</comment>
<dbReference type="AlphaFoldDB" id="A0A553K2U3"/>
<dbReference type="PANTHER" id="PTHR34039">
    <property type="entry name" value="UPF0102 PROTEIN YRAN"/>
    <property type="match status" value="1"/>
</dbReference>
<dbReference type="InterPro" id="IPR003509">
    <property type="entry name" value="UPF0102_YraN-like"/>
</dbReference>
<evidence type="ECO:0000256" key="1">
    <source>
        <dbReference type="ARBA" id="ARBA00006738"/>
    </source>
</evidence>
<dbReference type="PANTHER" id="PTHR34039:SF1">
    <property type="entry name" value="UPF0102 PROTEIN YRAN"/>
    <property type="match status" value="1"/>
</dbReference>
<dbReference type="SUPFAM" id="SSF52980">
    <property type="entry name" value="Restriction endonuclease-like"/>
    <property type="match status" value="1"/>
</dbReference>
<dbReference type="InterPro" id="IPR011335">
    <property type="entry name" value="Restrct_endonuc-II-like"/>
</dbReference>
<evidence type="ECO:0000313" key="3">
    <source>
        <dbReference type="EMBL" id="TRY19029.1"/>
    </source>
</evidence>
<evidence type="ECO:0000256" key="2">
    <source>
        <dbReference type="HAMAP-Rule" id="MF_00048"/>
    </source>
</evidence>
<dbReference type="Gene3D" id="3.40.1350.10">
    <property type="match status" value="1"/>
</dbReference>